<reference evidence="2 3" key="1">
    <citation type="submission" date="2014-10" db="EMBL/GenBank/DDBJ databases">
        <title>Draft genome sequence of the proteorhodopsin-containing marine bacterium Dokdonia donghaensis.</title>
        <authorList>
            <person name="Gomez-Consarnau L."/>
            <person name="Gonzalez J.M."/>
            <person name="Riedel T."/>
            <person name="Jaenicke S."/>
            <person name="Wagner-Doebler I."/>
            <person name="Fuhrman J.A."/>
        </authorList>
    </citation>
    <scope>NUCLEOTIDE SEQUENCE [LARGE SCALE GENOMIC DNA]</scope>
    <source>
        <strain evidence="2 3">DSW-1</strain>
    </source>
</reference>
<dbReference type="KEGG" id="ddo:I597_2908"/>
<dbReference type="AlphaFoldDB" id="A0A0A2GV62"/>
<keyword evidence="3" id="KW-1185">Reference proteome</keyword>
<protein>
    <recommendedName>
        <fullName evidence="4">Lipoprotein</fullName>
    </recommendedName>
</protein>
<evidence type="ECO:0008006" key="4">
    <source>
        <dbReference type="Google" id="ProtNLM"/>
    </source>
</evidence>
<feature type="chain" id="PRO_5001987817" description="Lipoprotein" evidence="1">
    <location>
        <begin position="21"/>
        <end position="183"/>
    </location>
</feature>
<accession>A0A0A2GV62</accession>
<comment type="caution">
    <text evidence="2">The sequence shown here is derived from an EMBL/GenBank/DDBJ whole genome shotgun (WGS) entry which is preliminary data.</text>
</comment>
<evidence type="ECO:0000256" key="1">
    <source>
        <dbReference type="SAM" id="SignalP"/>
    </source>
</evidence>
<evidence type="ECO:0000313" key="3">
    <source>
        <dbReference type="Proteomes" id="UP000030140"/>
    </source>
</evidence>
<sequence>MRILLAFCCAFLLQSCFPVAVAPNLSEGKVKKAKKFNRKLPNRYAYLFTDPKDANEFYEYVNTKYDLNHNYVEDNVRVLISNEAYYVSFYEVGKKTQTVNLLRPLANKLLEENGVPPVFNDDPFRDYGDTWYIALLITDEDFNDALHPDYKHYKDIRQFAASLHKEYCSMSNYKQATFTVEHN</sequence>
<dbReference type="Proteomes" id="UP000030140">
    <property type="component" value="Unassembled WGS sequence"/>
</dbReference>
<dbReference type="RefSeq" id="WP_035325382.1">
    <property type="nucleotide sequence ID" value="NZ_CP015125.1"/>
</dbReference>
<dbReference type="PROSITE" id="PS51257">
    <property type="entry name" value="PROKAR_LIPOPROTEIN"/>
    <property type="match status" value="1"/>
</dbReference>
<dbReference type="PATRIC" id="fig|1300343.5.peg.2956"/>
<evidence type="ECO:0000313" key="2">
    <source>
        <dbReference type="EMBL" id="KGO06378.1"/>
    </source>
</evidence>
<proteinExistence type="predicted"/>
<dbReference type="OrthoDB" id="1164799at2"/>
<gene>
    <name evidence="2" type="ORF">NV36_05675</name>
</gene>
<name>A0A0A2GV62_9FLAO</name>
<feature type="signal peptide" evidence="1">
    <location>
        <begin position="1"/>
        <end position="20"/>
    </location>
</feature>
<keyword evidence="1" id="KW-0732">Signal</keyword>
<dbReference type="EMBL" id="JSAQ01000001">
    <property type="protein sequence ID" value="KGO06378.1"/>
    <property type="molecule type" value="Genomic_DNA"/>
</dbReference>
<organism evidence="2 3">
    <name type="scientific">Dokdonia donghaensis DSW-1</name>
    <dbReference type="NCBI Taxonomy" id="1300343"/>
    <lineage>
        <taxon>Bacteria</taxon>
        <taxon>Pseudomonadati</taxon>
        <taxon>Bacteroidota</taxon>
        <taxon>Flavobacteriia</taxon>
        <taxon>Flavobacteriales</taxon>
        <taxon>Flavobacteriaceae</taxon>
        <taxon>Dokdonia</taxon>
    </lineage>
</organism>